<feature type="transmembrane region" description="Helical" evidence="9">
    <location>
        <begin position="368"/>
        <end position="388"/>
    </location>
</feature>
<accession>A0A1S2N010</accession>
<sequence>METPAAEPAETAPEAARTPAAPDAPRGNAAAADADRTGPSAAPSGAPVRGLWRDAYGRAAIRCLQTLLIAGVVGLGVWLAATLKLVTLPLLIALIIAAAMNPIIRALRTRARFSRVGAAITALLAILLVLAGIISGIVMTVIDEWPDLSAQAQQGANRLAEILTGWGVPLDETHLNEYLLKAGEYLRTSDAGFSAVEGVSVVTELLAGSLLMVVMLFFFLLDGPRMWAFLVGWLPQRLTERANEAGRASVHVLGRYIRGTVIIAAFAAIVDLTAMLVMHVPLAFPLAALIFLGAFIPIVGALVTGFAAALVALVAAGPAAAVVLTIVVIIVNQVEHHVLQPKVMGSALSLHGVVIISVLAIGAHEGGVAGALLAVPLTAVVWASVRVFRDMRGRVAHRLPAPDPQEQAATAR</sequence>
<feature type="region of interest" description="Disordered" evidence="8">
    <location>
        <begin position="1"/>
        <end position="46"/>
    </location>
</feature>
<gene>
    <name evidence="10" type="ORF">BK826_04670</name>
</gene>
<keyword evidence="7 9" id="KW-0472">Membrane</keyword>
<keyword evidence="4" id="KW-1003">Cell membrane</keyword>
<evidence type="ECO:0000256" key="8">
    <source>
        <dbReference type="SAM" id="MobiDB-lite"/>
    </source>
</evidence>
<feature type="transmembrane region" description="Helical" evidence="9">
    <location>
        <begin position="86"/>
        <end position="104"/>
    </location>
</feature>
<dbReference type="Proteomes" id="UP000179540">
    <property type="component" value="Unassembled WGS sequence"/>
</dbReference>
<feature type="transmembrane region" description="Helical" evidence="9">
    <location>
        <begin position="199"/>
        <end position="221"/>
    </location>
</feature>
<protein>
    <recommendedName>
        <fullName evidence="12">AI-2E family transporter</fullName>
    </recommendedName>
</protein>
<keyword evidence="6 9" id="KW-1133">Transmembrane helix</keyword>
<dbReference type="PANTHER" id="PTHR21716:SF53">
    <property type="entry name" value="PERMEASE PERM-RELATED"/>
    <property type="match status" value="1"/>
</dbReference>
<dbReference type="Pfam" id="PF01594">
    <property type="entry name" value="AI-2E_transport"/>
    <property type="match status" value="1"/>
</dbReference>
<evidence type="ECO:0000256" key="2">
    <source>
        <dbReference type="ARBA" id="ARBA00009773"/>
    </source>
</evidence>
<name>A0A1S2N010_9MICC</name>
<dbReference type="InterPro" id="IPR002549">
    <property type="entry name" value="AI-2E-like"/>
</dbReference>
<organism evidence="10 11">
    <name type="scientific">Rothia kristinae</name>
    <dbReference type="NCBI Taxonomy" id="37923"/>
    <lineage>
        <taxon>Bacteria</taxon>
        <taxon>Bacillati</taxon>
        <taxon>Actinomycetota</taxon>
        <taxon>Actinomycetes</taxon>
        <taxon>Micrococcales</taxon>
        <taxon>Micrococcaceae</taxon>
        <taxon>Rothia</taxon>
    </lineage>
</organism>
<feature type="transmembrane region" description="Helical" evidence="9">
    <location>
        <begin position="59"/>
        <end position="80"/>
    </location>
</feature>
<dbReference type="AlphaFoldDB" id="A0A1S2N010"/>
<feature type="compositionally biased region" description="Low complexity" evidence="8">
    <location>
        <begin position="1"/>
        <end position="42"/>
    </location>
</feature>
<reference evidence="10 11" key="1">
    <citation type="submission" date="2016-10" db="EMBL/GenBank/DDBJ databases">
        <title>Draft genome sequence of strain LCT isolated from the Shenzhou X spacecraft of China.</title>
        <authorList>
            <person name="Huang B."/>
        </authorList>
    </citation>
    <scope>NUCLEOTIDE SEQUENCE [LARGE SCALE GENOMIC DNA]</scope>
    <source>
        <strain evidence="10 11">LCT-H5</strain>
    </source>
</reference>
<dbReference type="RefSeq" id="WP_075514614.1">
    <property type="nucleotide sequence ID" value="NZ_MODZ01000005.1"/>
</dbReference>
<evidence type="ECO:0008006" key="12">
    <source>
        <dbReference type="Google" id="ProtNLM"/>
    </source>
</evidence>
<dbReference type="EMBL" id="MODZ01000005">
    <property type="protein sequence ID" value="OIJ35999.1"/>
    <property type="molecule type" value="Genomic_DNA"/>
</dbReference>
<dbReference type="PANTHER" id="PTHR21716">
    <property type="entry name" value="TRANSMEMBRANE PROTEIN"/>
    <property type="match status" value="1"/>
</dbReference>
<feature type="transmembrane region" description="Helical" evidence="9">
    <location>
        <begin position="298"/>
        <end position="331"/>
    </location>
</feature>
<evidence type="ECO:0000256" key="1">
    <source>
        <dbReference type="ARBA" id="ARBA00004651"/>
    </source>
</evidence>
<comment type="similarity">
    <text evidence="2">Belongs to the autoinducer-2 exporter (AI-2E) (TC 2.A.86) family.</text>
</comment>
<evidence type="ECO:0000256" key="6">
    <source>
        <dbReference type="ARBA" id="ARBA00022989"/>
    </source>
</evidence>
<comment type="caution">
    <text evidence="10">The sequence shown here is derived from an EMBL/GenBank/DDBJ whole genome shotgun (WGS) entry which is preliminary data.</text>
</comment>
<evidence type="ECO:0000313" key="10">
    <source>
        <dbReference type="EMBL" id="OIJ35999.1"/>
    </source>
</evidence>
<comment type="subcellular location">
    <subcellularLocation>
        <location evidence="1">Cell membrane</location>
        <topology evidence="1">Multi-pass membrane protein</topology>
    </subcellularLocation>
</comment>
<proteinExistence type="inferred from homology"/>
<evidence type="ECO:0000313" key="11">
    <source>
        <dbReference type="Proteomes" id="UP000179540"/>
    </source>
</evidence>
<keyword evidence="3" id="KW-0813">Transport</keyword>
<evidence type="ECO:0000256" key="9">
    <source>
        <dbReference type="SAM" id="Phobius"/>
    </source>
</evidence>
<evidence type="ECO:0000256" key="4">
    <source>
        <dbReference type="ARBA" id="ARBA00022475"/>
    </source>
</evidence>
<feature type="transmembrane region" description="Helical" evidence="9">
    <location>
        <begin position="116"/>
        <end position="142"/>
    </location>
</feature>
<keyword evidence="5 9" id="KW-0812">Transmembrane</keyword>
<dbReference type="GO" id="GO:0005886">
    <property type="term" value="C:plasma membrane"/>
    <property type="evidence" value="ECO:0007669"/>
    <property type="project" value="UniProtKB-SubCell"/>
</dbReference>
<dbReference type="OrthoDB" id="9784366at2"/>
<evidence type="ECO:0000256" key="7">
    <source>
        <dbReference type="ARBA" id="ARBA00023136"/>
    </source>
</evidence>
<evidence type="ECO:0000256" key="5">
    <source>
        <dbReference type="ARBA" id="ARBA00022692"/>
    </source>
</evidence>
<evidence type="ECO:0000256" key="3">
    <source>
        <dbReference type="ARBA" id="ARBA00022448"/>
    </source>
</evidence>
<dbReference type="GO" id="GO:0055085">
    <property type="term" value="P:transmembrane transport"/>
    <property type="evidence" value="ECO:0007669"/>
    <property type="project" value="TreeGrafter"/>
</dbReference>
<feature type="transmembrane region" description="Helical" evidence="9">
    <location>
        <begin position="261"/>
        <end position="292"/>
    </location>
</feature>